<name>A0A017SQ32_ASPRC</name>
<dbReference type="Proteomes" id="UP000019804">
    <property type="component" value="Unassembled WGS sequence"/>
</dbReference>
<evidence type="ECO:0000256" key="6">
    <source>
        <dbReference type="ARBA" id="ARBA00023004"/>
    </source>
</evidence>
<keyword evidence="11" id="KW-1185">Reference proteome</keyword>
<evidence type="ECO:0000256" key="4">
    <source>
        <dbReference type="ARBA" id="ARBA00022723"/>
    </source>
</evidence>
<dbReference type="RefSeq" id="XP_040642078.1">
    <property type="nucleotide sequence ID" value="XM_040786086.1"/>
</dbReference>
<keyword evidence="3 8" id="KW-0349">Heme</keyword>
<dbReference type="OrthoDB" id="1844152at2759"/>
<dbReference type="PANTHER" id="PTHR46206">
    <property type="entry name" value="CYTOCHROME P450"/>
    <property type="match status" value="1"/>
</dbReference>
<protein>
    <submittedName>
        <fullName evidence="10">Cytochrome P450</fullName>
    </submittedName>
</protein>
<dbReference type="GO" id="GO:0004497">
    <property type="term" value="F:monooxygenase activity"/>
    <property type="evidence" value="ECO:0007669"/>
    <property type="project" value="UniProtKB-KW"/>
</dbReference>
<proteinExistence type="inferred from homology"/>
<organism evidence="10 11">
    <name type="scientific">Aspergillus ruber (strain CBS 135680)</name>
    <dbReference type="NCBI Taxonomy" id="1388766"/>
    <lineage>
        <taxon>Eukaryota</taxon>
        <taxon>Fungi</taxon>
        <taxon>Dikarya</taxon>
        <taxon>Ascomycota</taxon>
        <taxon>Pezizomycotina</taxon>
        <taxon>Eurotiomycetes</taxon>
        <taxon>Eurotiomycetidae</taxon>
        <taxon>Eurotiales</taxon>
        <taxon>Aspergillaceae</taxon>
        <taxon>Aspergillus</taxon>
        <taxon>Aspergillus subgen. Aspergillus</taxon>
    </lineage>
</organism>
<dbReference type="PANTHER" id="PTHR46206:SF2">
    <property type="entry name" value="CYTOCHROME P450 MONOOXYGENASE AUSG-RELATED"/>
    <property type="match status" value="1"/>
</dbReference>
<dbReference type="InterPro" id="IPR001128">
    <property type="entry name" value="Cyt_P450"/>
</dbReference>
<keyword evidence="7 8" id="KW-0503">Monooxygenase</keyword>
<keyword evidence="5 8" id="KW-0560">Oxidoreductase</keyword>
<dbReference type="HOGENOM" id="CLU_022195_1_0_1"/>
<evidence type="ECO:0000256" key="8">
    <source>
        <dbReference type="RuleBase" id="RU000461"/>
    </source>
</evidence>
<dbReference type="PROSITE" id="PS00086">
    <property type="entry name" value="CYTOCHROME_P450"/>
    <property type="match status" value="1"/>
</dbReference>
<dbReference type="InterPro" id="IPR017972">
    <property type="entry name" value="Cyt_P450_CS"/>
</dbReference>
<dbReference type="CDD" id="cd11041">
    <property type="entry name" value="CYP503A1-like"/>
    <property type="match status" value="1"/>
</dbReference>
<dbReference type="Pfam" id="PF00067">
    <property type="entry name" value="p450"/>
    <property type="match status" value="1"/>
</dbReference>
<sequence length="364" mass="40723">MVPELVTNVLFASCFQVYTDIGPKLVPPNRFADEIRNHPDLHFGKAISNCDQEFSGSYPGFKPFTSDSSSQAVVNTVKEGSRTWTEITYKPKLLQLVARISSRVFIGPELCTNEEWLNISQQYVIESFIALRATLDQTRRILNAVIEKRRENNRQTCEAGQRLSKMADTIGWMGEAAKGQPYDVATAQLGLSLAAIHATTEMVSGLIGDLCTNPEYLNLCAMRLSWFWVTRAAAMHRVAEMPITLSDGTRIPKGAITMVSIDMMYDEGLFPSHINTESQPGHEHRWQFVSTSPEHLVFGHGKHACPGPFFAGNEIKVVLIYLLMKYDRKFTAEGHKADKSFGQETDTDPTAKAMITKRTQDIVL</sequence>
<dbReference type="InterPro" id="IPR036396">
    <property type="entry name" value="Cyt_P450_sf"/>
</dbReference>
<dbReference type="EMBL" id="KK088413">
    <property type="protein sequence ID" value="EYE98390.1"/>
    <property type="molecule type" value="Genomic_DNA"/>
</dbReference>
<dbReference type="STRING" id="1388766.A0A017SQ32"/>
<dbReference type="GO" id="GO:0020037">
    <property type="term" value="F:heme binding"/>
    <property type="evidence" value="ECO:0007669"/>
    <property type="project" value="InterPro"/>
</dbReference>
<reference evidence="11" key="1">
    <citation type="journal article" date="2014" name="Nat. Commun.">
        <title>Genomic adaptations of the halophilic Dead Sea filamentous fungus Eurotium rubrum.</title>
        <authorList>
            <person name="Kis-Papo T."/>
            <person name="Weig A.R."/>
            <person name="Riley R."/>
            <person name="Persoh D."/>
            <person name="Salamov A."/>
            <person name="Sun H."/>
            <person name="Lipzen A."/>
            <person name="Wasser S.P."/>
            <person name="Rambold G."/>
            <person name="Grigoriev I.V."/>
            <person name="Nevo E."/>
        </authorList>
    </citation>
    <scope>NUCLEOTIDE SEQUENCE [LARGE SCALE GENOMIC DNA]</scope>
    <source>
        <strain evidence="11">CBS 135680</strain>
    </source>
</reference>
<evidence type="ECO:0000313" key="10">
    <source>
        <dbReference type="EMBL" id="EYE98390.1"/>
    </source>
</evidence>
<dbReference type="GeneID" id="63701210"/>
<dbReference type="SUPFAM" id="SSF48264">
    <property type="entry name" value="Cytochrome P450"/>
    <property type="match status" value="1"/>
</dbReference>
<keyword evidence="6 8" id="KW-0408">Iron</keyword>
<dbReference type="Gene3D" id="1.10.630.10">
    <property type="entry name" value="Cytochrome P450"/>
    <property type="match status" value="2"/>
</dbReference>
<dbReference type="GO" id="GO:0019748">
    <property type="term" value="P:secondary metabolic process"/>
    <property type="evidence" value="ECO:0007669"/>
    <property type="project" value="UniProtKB-ARBA"/>
</dbReference>
<dbReference type="GO" id="GO:0016705">
    <property type="term" value="F:oxidoreductase activity, acting on paired donors, with incorporation or reduction of molecular oxygen"/>
    <property type="evidence" value="ECO:0007669"/>
    <property type="project" value="InterPro"/>
</dbReference>
<keyword evidence="4 8" id="KW-0479">Metal-binding</keyword>
<evidence type="ECO:0000256" key="1">
    <source>
        <dbReference type="ARBA" id="ARBA00001971"/>
    </source>
</evidence>
<feature type="region of interest" description="Disordered" evidence="9">
    <location>
        <begin position="339"/>
        <end position="364"/>
    </location>
</feature>
<dbReference type="AlphaFoldDB" id="A0A017SQ32"/>
<evidence type="ECO:0000256" key="7">
    <source>
        <dbReference type="ARBA" id="ARBA00023033"/>
    </source>
</evidence>
<gene>
    <name evidence="10" type="ORF">EURHEDRAFT_512646</name>
</gene>
<evidence type="ECO:0000256" key="3">
    <source>
        <dbReference type="ARBA" id="ARBA00022617"/>
    </source>
</evidence>
<evidence type="ECO:0000256" key="2">
    <source>
        <dbReference type="ARBA" id="ARBA00010617"/>
    </source>
</evidence>
<evidence type="ECO:0000256" key="9">
    <source>
        <dbReference type="SAM" id="MobiDB-lite"/>
    </source>
</evidence>
<comment type="cofactor">
    <cofactor evidence="1">
        <name>heme</name>
        <dbReference type="ChEBI" id="CHEBI:30413"/>
    </cofactor>
</comment>
<accession>A0A017SQ32</accession>
<evidence type="ECO:0000256" key="5">
    <source>
        <dbReference type="ARBA" id="ARBA00023002"/>
    </source>
</evidence>
<dbReference type="GO" id="GO:0005506">
    <property type="term" value="F:iron ion binding"/>
    <property type="evidence" value="ECO:0007669"/>
    <property type="project" value="InterPro"/>
</dbReference>
<evidence type="ECO:0000313" key="11">
    <source>
        <dbReference type="Proteomes" id="UP000019804"/>
    </source>
</evidence>
<comment type="similarity">
    <text evidence="2 8">Belongs to the cytochrome P450 family.</text>
</comment>